<name>A0AAE3ZC14_9ACTN</name>
<evidence type="ECO:0000313" key="2">
    <source>
        <dbReference type="Proteomes" id="UP001180845"/>
    </source>
</evidence>
<reference evidence="1" key="1">
    <citation type="submission" date="2023-07" db="EMBL/GenBank/DDBJ databases">
        <title>Sequencing the genomes of 1000 actinobacteria strains.</title>
        <authorList>
            <person name="Klenk H.-P."/>
        </authorList>
    </citation>
    <scope>NUCLEOTIDE SEQUENCE</scope>
    <source>
        <strain evidence="1">DSM 45977</strain>
    </source>
</reference>
<gene>
    <name evidence="1" type="ORF">JOF55_000653</name>
</gene>
<evidence type="ECO:0008006" key="3">
    <source>
        <dbReference type="Google" id="ProtNLM"/>
    </source>
</evidence>
<dbReference type="EMBL" id="JAVDXW010000001">
    <property type="protein sequence ID" value="MDR7300472.1"/>
    <property type="molecule type" value="Genomic_DNA"/>
</dbReference>
<dbReference type="SUPFAM" id="SSF55961">
    <property type="entry name" value="Bet v1-like"/>
    <property type="match status" value="1"/>
</dbReference>
<sequence length="145" mass="15922">MAKSYASAVVAATAERVWQVVRDFNGLPGWHPAIASSVIEDNRPSAEVGCVRYLTMRDGGSVRERLTVLDDLDKSYTYEMLEGPFPVRGYLATVRVFAITETDQAFVEWYAHYDAEGADEPDLDKTFSAGVFATGLTGLSRSMNG</sequence>
<dbReference type="Pfam" id="PF10604">
    <property type="entry name" value="Polyketide_cyc2"/>
    <property type="match status" value="1"/>
</dbReference>
<proteinExistence type="predicted"/>
<dbReference type="InterPro" id="IPR019587">
    <property type="entry name" value="Polyketide_cyclase/dehydratase"/>
</dbReference>
<evidence type="ECO:0000313" key="1">
    <source>
        <dbReference type="EMBL" id="MDR7300472.1"/>
    </source>
</evidence>
<dbReference type="PANTHER" id="PTHR39332">
    <property type="entry name" value="BLL4707 PROTEIN"/>
    <property type="match status" value="1"/>
</dbReference>
<dbReference type="PANTHER" id="PTHR39332:SF7">
    <property type="entry name" value="SRPBCC FAMILY PROTEIN"/>
    <property type="match status" value="1"/>
</dbReference>
<dbReference type="InterPro" id="IPR023393">
    <property type="entry name" value="START-like_dom_sf"/>
</dbReference>
<dbReference type="Gene3D" id="3.30.530.20">
    <property type="match status" value="1"/>
</dbReference>
<accession>A0AAE3ZC14</accession>
<keyword evidence="2" id="KW-1185">Reference proteome</keyword>
<dbReference type="CDD" id="cd07821">
    <property type="entry name" value="PYR_PYL_RCAR_like"/>
    <property type="match status" value="1"/>
</dbReference>
<comment type="caution">
    <text evidence="1">The sequence shown here is derived from an EMBL/GenBank/DDBJ whole genome shotgun (WGS) entry which is preliminary data.</text>
</comment>
<organism evidence="1 2">
    <name type="scientific">Haloactinomyces albus</name>
    <dbReference type="NCBI Taxonomy" id="1352928"/>
    <lineage>
        <taxon>Bacteria</taxon>
        <taxon>Bacillati</taxon>
        <taxon>Actinomycetota</taxon>
        <taxon>Actinomycetes</taxon>
        <taxon>Actinopolysporales</taxon>
        <taxon>Actinopolysporaceae</taxon>
        <taxon>Haloactinomyces</taxon>
    </lineage>
</organism>
<dbReference type="Proteomes" id="UP001180845">
    <property type="component" value="Unassembled WGS sequence"/>
</dbReference>
<protein>
    <recommendedName>
        <fullName evidence="3">Polyketide cyclase / dehydrase and lipid transport</fullName>
    </recommendedName>
</protein>
<dbReference type="RefSeq" id="WP_310269288.1">
    <property type="nucleotide sequence ID" value="NZ_JAVDXW010000001.1"/>
</dbReference>
<dbReference type="AlphaFoldDB" id="A0AAE3ZC14"/>